<dbReference type="Proteomes" id="UP001500298">
    <property type="component" value="Unassembled WGS sequence"/>
</dbReference>
<evidence type="ECO:0008006" key="5">
    <source>
        <dbReference type="Google" id="ProtNLM"/>
    </source>
</evidence>
<dbReference type="RefSeq" id="WP_345371412.1">
    <property type="nucleotide sequence ID" value="NZ_BAABJX010000030.1"/>
</dbReference>
<dbReference type="Pfam" id="PF12732">
    <property type="entry name" value="YtxH"/>
    <property type="match status" value="1"/>
</dbReference>
<proteinExistence type="predicted"/>
<feature type="signal peptide" evidence="2">
    <location>
        <begin position="1"/>
        <end position="19"/>
    </location>
</feature>
<feature type="compositionally biased region" description="Polar residues" evidence="1">
    <location>
        <begin position="94"/>
        <end position="103"/>
    </location>
</feature>
<feature type="region of interest" description="Disordered" evidence="1">
    <location>
        <begin position="68"/>
        <end position="103"/>
    </location>
</feature>
<keyword evidence="2" id="KW-0732">Signal</keyword>
<sequence length="103" mass="10839">MKNGTLLAFLAGTAIGAVAGLLLAPDSGTETQRKLTNDIKRLQGELDHQIVSGRDKIENYKSMIKQKQDELSGKFSSKTATGPSTGHGPITGQGPITSSRDDA</sequence>
<evidence type="ECO:0000313" key="3">
    <source>
        <dbReference type="EMBL" id="GAA4834651.1"/>
    </source>
</evidence>
<organism evidence="3 4">
    <name type="scientific">Algivirga pacifica</name>
    <dbReference type="NCBI Taxonomy" id="1162670"/>
    <lineage>
        <taxon>Bacteria</taxon>
        <taxon>Pseudomonadati</taxon>
        <taxon>Bacteroidota</taxon>
        <taxon>Cytophagia</taxon>
        <taxon>Cytophagales</taxon>
        <taxon>Flammeovirgaceae</taxon>
        <taxon>Algivirga</taxon>
    </lineage>
</organism>
<dbReference type="EMBL" id="BAABJX010000030">
    <property type="protein sequence ID" value="GAA4834651.1"/>
    <property type="molecule type" value="Genomic_DNA"/>
</dbReference>
<gene>
    <name evidence="3" type="ORF">GCM10023331_19840</name>
</gene>
<reference evidence="4" key="1">
    <citation type="journal article" date="2019" name="Int. J. Syst. Evol. Microbiol.">
        <title>The Global Catalogue of Microorganisms (GCM) 10K type strain sequencing project: providing services to taxonomists for standard genome sequencing and annotation.</title>
        <authorList>
            <consortium name="The Broad Institute Genomics Platform"/>
            <consortium name="The Broad Institute Genome Sequencing Center for Infectious Disease"/>
            <person name="Wu L."/>
            <person name="Ma J."/>
        </authorList>
    </citation>
    <scope>NUCLEOTIDE SEQUENCE [LARGE SCALE GENOMIC DNA]</scope>
    <source>
        <strain evidence="4">JCM 18326</strain>
    </source>
</reference>
<evidence type="ECO:0000256" key="2">
    <source>
        <dbReference type="SAM" id="SignalP"/>
    </source>
</evidence>
<protein>
    <recommendedName>
        <fullName evidence="5">Gas vesicle protein</fullName>
    </recommendedName>
</protein>
<evidence type="ECO:0000313" key="4">
    <source>
        <dbReference type="Proteomes" id="UP001500298"/>
    </source>
</evidence>
<evidence type="ECO:0000256" key="1">
    <source>
        <dbReference type="SAM" id="MobiDB-lite"/>
    </source>
</evidence>
<comment type="caution">
    <text evidence="3">The sequence shown here is derived from an EMBL/GenBank/DDBJ whole genome shotgun (WGS) entry which is preliminary data.</text>
</comment>
<name>A0ABP9D9V4_9BACT</name>
<keyword evidence="4" id="KW-1185">Reference proteome</keyword>
<dbReference type="InterPro" id="IPR024623">
    <property type="entry name" value="YtxH"/>
</dbReference>
<accession>A0ABP9D9V4</accession>
<feature type="chain" id="PRO_5046615563" description="Gas vesicle protein" evidence="2">
    <location>
        <begin position="20"/>
        <end position="103"/>
    </location>
</feature>
<feature type="compositionally biased region" description="Polar residues" evidence="1">
    <location>
        <begin position="74"/>
        <end position="84"/>
    </location>
</feature>